<protein>
    <recommendedName>
        <fullName evidence="1">phenylalanine--tRNA ligase</fullName>
        <ecNumber evidence="1">6.1.1.20</ecNumber>
    </recommendedName>
</protein>
<evidence type="ECO:0000256" key="4">
    <source>
        <dbReference type="ARBA" id="ARBA00022840"/>
    </source>
</evidence>
<dbReference type="CDD" id="cd00496">
    <property type="entry name" value="PheRS_alpha_core"/>
    <property type="match status" value="1"/>
</dbReference>
<feature type="domain" description="Aminoacyl-transfer RNA synthetases class-II family profile" evidence="7">
    <location>
        <begin position="115"/>
        <end position="258"/>
    </location>
</feature>
<evidence type="ECO:0000259" key="7">
    <source>
        <dbReference type="PROSITE" id="PS50862"/>
    </source>
</evidence>
<dbReference type="EMBL" id="OX459126">
    <property type="protein sequence ID" value="CAI9118005.1"/>
    <property type="molecule type" value="Genomic_DNA"/>
</dbReference>
<accession>A0AAV1EE47</accession>
<dbReference type="InterPro" id="IPR045864">
    <property type="entry name" value="aa-tRNA-synth_II/BPL/LPL"/>
</dbReference>
<dbReference type="InterPro" id="IPR002319">
    <property type="entry name" value="Phenylalanyl-tRNA_Synthase"/>
</dbReference>
<evidence type="ECO:0000313" key="8">
    <source>
        <dbReference type="EMBL" id="CAI9118005.1"/>
    </source>
</evidence>
<evidence type="ECO:0000256" key="1">
    <source>
        <dbReference type="ARBA" id="ARBA00012814"/>
    </source>
</evidence>
<dbReference type="Pfam" id="PF01409">
    <property type="entry name" value="tRNA-synt_2d"/>
    <property type="match status" value="1"/>
</dbReference>
<reference evidence="8" key="1">
    <citation type="submission" date="2023-03" db="EMBL/GenBank/DDBJ databases">
        <authorList>
            <person name="Julca I."/>
        </authorList>
    </citation>
    <scope>NUCLEOTIDE SEQUENCE</scope>
</reference>
<dbReference type="GO" id="GO:0006432">
    <property type="term" value="P:phenylalanyl-tRNA aminoacylation"/>
    <property type="evidence" value="ECO:0007669"/>
    <property type="project" value="TreeGrafter"/>
</dbReference>
<dbReference type="GO" id="GO:0009328">
    <property type="term" value="C:phenylalanine-tRNA ligase complex"/>
    <property type="evidence" value="ECO:0007669"/>
    <property type="project" value="TreeGrafter"/>
</dbReference>
<evidence type="ECO:0000256" key="3">
    <source>
        <dbReference type="ARBA" id="ARBA00022741"/>
    </source>
</evidence>
<dbReference type="PANTHER" id="PTHR11538">
    <property type="entry name" value="PHENYLALANYL-TRNA SYNTHETASE"/>
    <property type="match status" value="1"/>
</dbReference>
<dbReference type="PROSITE" id="PS50862">
    <property type="entry name" value="AA_TRNA_LIGASE_II"/>
    <property type="match status" value="1"/>
</dbReference>
<evidence type="ECO:0000256" key="5">
    <source>
        <dbReference type="ARBA" id="ARBA00022917"/>
    </source>
</evidence>
<dbReference type="GO" id="GO:0000049">
    <property type="term" value="F:tRNA binding"/>
    <property type="evidence" value="ECO:0007669"/>
    <property type="project" value="InterPro"/>
</dbReference>
<dbReference type="PANTHER" id="PTHR11538:SF40">
    <property type="entry name" value="PHENYLALANINE--TRNA LIGASE ALPHA SUBUNIT"/>
    <property type="match status" value="1"/>
</dbReference>
<dbReference type="Gene3D" id="3.30.930.10">
    <property type="entry name" value="Bira Bifunctional Protein, Domain 2"/>
    <property type="match status" value="1"/>
</dbReference>
<evidence type="ECO:0000313" key="9">
    <source>
        <dbReference type="Proteomes" id="UP001161247"/>
    </source>
</evidence>
<dbReference type="Proteomes" id="UP001161247">
    <property type="component" value="Chromosome 9"/>
</dbReference>
<gene>
    <name evidence="8" type="ORF">OLC1_LOCUS23981</name>
</gene>
<dbReference type="SUPFAM" id="SSF55681">
    <property type="entry name" value="Class II aaRS and biotin synthetases"/>
    <property type="match status" value="1"/>
</dbReference>
<evidence type="ECO:0000256" key="2">
    <source>
        <dbReference type="ARBA" id="ARBA00022598"/>
    </source>
</evidence>
<dbReference type="EC" id="6.1.1.20" evidence="1"/>
<dbReference type="GO" id="GO:0005524">
    <property type="term" value="F:ATP binding"/>
    <property type="evidence" value="ECO:0007669"/>
    <property type="project" value="UniProtKB-KW"/>
</dbReference>
<dbReference type="AlphaFoldDB" id="A0AAV1EE47"/>
<proteinExistence type="predicted"/>
<keyword evidence="6" id="KW-0030">Aminoacyl-tRNA synthetase</keyword>
<keyword evidence="5" id="KW-0648">Protein biosynthesis</keyword>
<name>A0AAV1EE47_OLDCO</name>
<organism evidence="8 9">
    <name type="scientific">Oldenlandia corymbosa var. corymbosa</name>
    <dbReference type="NCBI Taxonomy" id="529605"/>
    <lineage>
        <taxon>Eukaryota</taxon>
        <taxon>Viridiplantae</taxon>
        <taxon>Streptophyta</taxon>
        <taxon>Embryophyta</taxon>
        <taxon>Tracheophyta</taxon>
        <taxon>Spermatophyta</taxon>
        <taxon>Magnoliopsida</taxon>
        <taxon>eudicotyledons</taxon>
        <taxon>Gunneridae</taxon>
        <taxon>Pentapetalae</taxon>
        <taxon>asterids</taxon>
        <taxon>lamiids</taxon>
        <taxon>Gentianales</taxon>
        <taxon>Rubiaceae</taxon>
        <taxon>Rubioideae</taxon>
        <taxon>Spermacoceae</taxon>
        <taxon>Hedyotis-Oldenlandia complex</taxon>
        <taxon>Oldenlandia</taxon>
    </lineage>
</organism>
<keyword evidence="2" id="KW-0436">Ligase</keyword>
<keyword evidence="9" id="KW-1185">Reference proteome</keyword>
<dbReference type="GO" id="GO:0004826">
    <property type="term" value="F:phenylalanine-tRNA ligase activity"/>
    <property type="evidence" value="ECO:0007669"/>
    <property type="project" value="UniProtKB-EC"/>
</dbReference>
<evidence type="ECO:0000256" key="6">
    <source>
        <dbReference type="ARBA" id="ARBA00023146"/>
    </source>
</evidence>
<sequence>MKKVTTDLTRENIANWKELVLKEYNFKANGSTIQCGHLHPLNKVKRQVGMIFQQMGFEEKPANANSYVESSFWNFDVLFQPQQHPARDAHDTFFLKNPSTAKTLHEHKEYLEKDKYYSVDRVFMNESVDRTHLAEFHQIEGVICGKGLSLGHLLGVLEEFFSRMGMSSKLRLKPAFNLYMEPNMEIFSYHEGFKKWVEVGNSGMFRPEMLRSMGFPEDVRAIAWGLSLDGPTMIRYGVNNIRDLFGHKVDLKLIEKNPICGIRLQGTDPDAYDLNFLVQTY</sequence>
<keyword evidence="4" id="KW-0067">ATP-binding</keyword>
<dbReference type="GO" id="GO:0005829">
    <property type="term" value="C:cytosol"/>
    <property type="evidence" value="ECO:0007669"/>
    <property type="project" value="TreeGrafter"/>
</dbReference>
<keyword evidence="3" id="KW-0547">Nucleotide-binding</keyword>
<dbReference type="InterPro" id="IPR006195">
    <property type="entry name" value="aa-tRNA-synth_II"/>
</dbReference>